<dbReference type="EMBL" id="FWXV01000001">
    <property type="protein sequence ID" value="SMC49581.1"/>
    <property type="molecule type" value="Genomic_DNA"/>
</dbReference>
<sequence>MPDLGHDEALMLALLNTAPVIDGVRRDELADTEGAQAWLAAQGWPAAGNPARTLREARDALKSVILGAASPASLDPFLTDVRVAPAMTDEGLKWTLDETSDKSVAVHAILAWNTLNTTSPGRLRPCSNPDCELFLIDRSKANNARWCSMAVCGNRMKARRHYQRSRQA</sequence>
<name>A0A1Y5WVW9_KIBAR</name>
<dbReference type="Pfam" id="PF07336">
    <property type="entry name" value="ABATE"/>
    <property type="match status" value="1"/>
</dbReference>
<keyword evidence="3" id="KW-1185">Reference proteome</keyword>
<reference evidence="2 3" key="1">
    <citation type="submission" date="2017-04" db="EMBL/GenBank/DDBJ databases">
        <authorList>
            <person name="Afonso C.L."/>
            <person name="Miller P.J."/>
            <person name="Scott M.A."/>
            <person name="Spackman E."/>
            <person name="Goraichik I."/>
            <person name="Dimitrov K.M."/>
            <person name="Suarez D.L."/>
            <person name="Swayne D.E."/>
        </authorList>
    </citation>
    <scope>NUCLEOTIDE SEQUENCE [LARGE SCALE GENOMIC DNA]</scope>
    <source>
        <strain evidence="2 3">DSM 43828</strain>
    </source>
</reference>
<dbReference type="InterPro" id="IPR021005">
    <property type="entry name" value="Znf_CGNR"/>
</dbReference>
<evidence type="ECO:0000313" key="2">
    <source>
        <dbReference type="EMBL" id="SMC49581.1"/>
    </source>
</evidence>
<proteinExistence type="predicted"/>
<dbReference type="InterPro" id="IPR023286">
    <property type="entry name" value="ABATE_dom_sf"/>
</dbReference>
<organism evidence="2 3">
    <name type="scientific">Kibdelosporangium aridum</name>
    <dbReference type="NCBI Taxonomy" id="2030"/>
    <lineage>
        <taxon>Bacteria</taxon>
        <taxon>Bacillati</taxon>
        <taxon>Actinomycetota</taxon>
        <taxon>Actinomycetes</taxon>
        <taxon>Pseudonocardiales</taxon>
        <taxon>Pseudonocardiaceae</taxon>
        <taxon>Kibdelosporangium</taxon>
    </lineage>
</organism>
<dbReference type="SUPFAM" id="SSF160904">
    <property type="entry name" value="Jann2411-like"/>
    <property type="match status" value="1"/>
</dbReference>
<dbReference type="Proteomes" id="UP000192674">
    <property type="component" value="Unassembled WGS sequence"/>
</dbReference>
<dbReference type="PANTHER" id="PTHR35525:SF3">
    <property type="entry name" value="BLL6575 PROTEIN"/>
    <property type="match status" value="1"/>
</dbReference>
<dbReference type="RefSeq" id="WP_084424182.1">
    <property type="nucleotide sequence ID" value="NZ_FWXV01000001.1"/>
</dbReference>
<accession>A0A1Y5WVW9</accession>
<protein>
    <submittedName>
        <fullName evidence="2">Conserved protein containing a Zn-ribbon-like motif, possibly RNA-binding</fullName>
    </submittedName>
</protein>
<dbReference type="AlphaFoldDB" id="A0A1Y5WVW9"/>
<evidence type="ECO:0000313" key="3">
    <source>
        <dbReference type="Proteomes" id="UP000192674"/>
    </source>
</evidence>
<dbReference type="PANTHER" id="PTHR35525">
    <property type="entry name" value="BLL6575 PROTEIN"/>
    <property type="match status" value="1"/>
</dbReference>
<evidence type="ECO:0000259" key="1">
    <source>
        <dbReference type="Pfam" id="PF11706"/>
    </source>
</evidence>
<feature type="domain" description="Zinc finger CGNR" evidence="1">
    <location>
        <begin position="122"/>
        <end position="164"/>
    </location>
</feature>
<dbReference type="InterPro" id="IPR010852">
    <property type="entry name" value="ABATE"/>
</dbReference>
<dbReference type="Gene3D" id="1.10.3300.10">
    <property type="entry name" value="Jann2411-like domain"/>
    <property type="match status" value="1"/>
</dbReference>
<dbReference type="Pfam" id="PF11706">
    <property type="entry name" value="zf-CGNR"/>
    <property type="match status" value="1"/>
</dbReference>
<dbReference type="OrthoDB" id="3211108at2"/>
<gene>
    <name evidence="2" type="ORF">SAMN05661093_00218</name>
</gene>